<feature type="compositionally biased region" description="Acidic residues" evidence="1">
    <location>
        <begin position="1"/>
        <end position="18"/>
    </location>
</feature>
<sequence>MSGCPEEDMDFTEEEADMGEPQRRTSTAIDPDTKALEEAEYDASFKAAIAQNVKDEAAYKEKMGKVIAVLWSQCTREFQIKIEEQADYKTHIKDDAIALMNAIAEHAMGYGKSKFKLEIVGDAIRNLFMIRHEEEEELI</sequence>
<evidence type="ECO:0000313" key="2">
    <source>
        <dbReference type="EMBL" id="KAG7340380.1"/>
    </source>
</evidence>
<name>A0A9K3KBX8_9STRA</name>
<comment type="caution">
    <text evidence="2">The sequence shown here is derived from an EMBL/GenBank/DDBJ whole genome shotgun (WGS) entry which is preliminary data.</text>
</comment>
<gene>
    <name evidence="2" type="ORF">IV203_023923</name>
</gene>
<evidence type="ECO:0000256" key="1">
    <source>
        <dbReference type="SAM" id="MobiDB-lite"/>
    </source>
</evidence>
<dbReference type="AlphaFoldDB" id="A0A9K3KBX8"/>
<dbReference type="Proteomes" id="UP000693970">
    <property type="component" value="Unassembled WGS sequence"/>
</dbReference>
<accession>A0A9K3KBX8</accession>
<reference evidence="2" key="2">
    <citation type="submission" date="2021-04" db="EMBL/GenBank/DDBJ databases">
        <authorList>
            <person name="Podell S."/>
        </authorList>
    </citation>
    <scope>NUCLEOTIDE SEQUENCE</scope>
    <source>
        <strain evidence="2">Hildebrandi</strain>
    </source>
</reference>
<protein>
    <submittedName>
        <fullName evidence="2">Uncharacterized protein</fullName>
    </submittedName>
</protein>
<organism evidence="2 3">
    <name type="scientific">Nitzschia inconspicua</name>
    <dbReference type="NCBI Taxonomy" id="303405"/>
    <lineage>
        <taxon>Eukaryota</taxon>
        <taxon>Sar</taxon>
        <taxon>Stramenopiles</taxon>
        <taxon>Ochrophyta</taxon>
        <taxon>Bacillariophyta</taxon>
        <taxon>Bacillariophyceae</taxon>
        <taxon>Bacillariophycidae</taxon>
        <taxon>Bacillariales</taxon>
        <taxon>Bacillariaceae</taxon>
        <taxon>Nitzschia</taxon>
    </lineage>
</organism>
<feature type="region of interest" description="Disordered" evidence="1">
    <location>
        <begin position="1"/>
        <end position="32"/>
    </location>
</feature>
<proteinExistence type="predicted"/>
<keyword evidence="3" id="KW-1185">Reference proteome</keyword>
<evidence type="ECO:0000313" key="3">
    <source>
        <dbReference type="Proteomes" id="UP000693970"/>
    </source>
</evidence>
<dbReference type="EMBL" id="JAGRRH010000027">
    <property type="protein sequence ID" value="KAG7340380.1"/>
    <property type="molecule type" value="Genomic_DNA"/>
</dbReference>
<reference evidence="2" key="1">
    <citation type="journal article" date="2021" name="Sci. Rep.">
        <title>Diploid genomic architecture of Nitzschia inconspicua, an elite biomass production diatom.</title>
        <authorList>
            <person name="Oliver A."/>
            <person name="Podell S."/>
            <person name="Pinowska A."/>
            <person name="Traller J.C."/>
            <person name="Smith S.R."/>
            <person name="McClure R."/>
            <person name="Beliaev A."/>
            <person name="Bohutskyi P."/>
            <person name="Hill E.A."/>
            <person name="Rabines A."/>
            <person name="Zheng H."/>
            <person name="Allen L.Z."/>
            <person name="Kuo A."/>
            <person name="Grigoriev I.V."/>
            <person name="Allen A.E."/>
            <person name="Hazlebeck D."/>
            <person name="Allen E.E."/>
        </authorList>
    </citation>
    <scope>NUCLEOTIDE SEQUENCE</scope>
    <source>
        <strain evidence="2">Hildebrandi</strain>
    </source>
</reference>